<reference evidence="1" key="1">
    <citation type="submission" date="2021-05" db="EMBL/GenBank/DDBJ databases">
        <authorList>
            <person name="Scholz U."/>
            <person name="Mascher M."/>
            <person name="Fiebig A."/>
        </authorList>
    </citation>
    <scope>NUCLEOTIDE SEQUENCE [LARGE SCALE GENOMIC DNA]</scope>
</reference>
<evidence type="ECO:0000313" key="1">
    <source>
        <dbReference type="EnsemblPlants" id="AVESA.00010b.r2.6DG1185050.1.CDS"/>
    </source>
</evidence>
<evidence type="ECO:0000313" key="2">
    <source>
        <dbReference type="Proteomes" id="UP001732700"/>
    </source>
</evidence>
<protein>
    <submittedName>
        <fullName evidence="1">Uncharacterized protein</fullName>
    </submittedName>
</protein>
<name>A0ACD5ZK48_AVESA</name>
<dbReference type="EnsemblPlants" id="AVESA.00010b.r2.6DG1185050.1">
    <property type="protein sequence ID" value="AVESA.00010b.r2.6DG1185050.1.CDS"/>
    <property type="gene ID" value="AVESA.00010b.r2.6DG1185050"/>
</dbReference>
<accession>A0ACD5ZK48</accession>
<sequence length="564" mass="62746">MASEVEVLEDTAAERSTAEDASRESSREDESLGDDVYTAAAYGDMEKLQRLVEAGRPVDKPDGHGFYALQWAALNNRVAAAQYILQHGALPDIADHTGQTAIHWSAARGHIQVAELLVGKGADVHARDLYGYQATHVAAQYGQTQFIYHMVAKWDADQDALDDHGRSPLHWAAYKEFPDTVRLLLCLDADRAQQDGEGCTPLHWAAIRGNLESCKVLVQAGDKDDLMVTDKNGFTPVLLATDKRHLEIQIFLIEASAVHMRGRGGCGGDTKFTKLSKLKIAILERGLYGNTIARKLSKFGRGPLVVCVSVVLLATYIQSVISQNMKTPFALFAWSGVFLATAGLFMFLKCKSKNPGYVKRDIRDVQNKKYDKLLLKMELENPEWSQLCISCKIYRPDLSEHCSTCDRCVEQFHHHCPWVSNCIGKKNKGEFFMFITLEVLAMIITGSAAIIRIVSDAPSRASFDVSPSYFSAHNYGAILYFIMDISLFVGVAAKTKVPALQIVRNMTTYLRGRPGGRFRNPFNHEVRKNLSDLLLNGYSEDIEWSEHTSHKDEEVGMTQMTGSA</sequence>
<proteinExistence type="predicted"/>
<dbReference type="Proteomes" id="UP001732700">
    <property type="component" value="Chromosome 6D"/>
</dbReference>
<keyword evidence="2" id="KW-1185">Reference proteome</keyword>
<reference evidence="1" key="2">
    <citation type="submission" date="2025-09" db="UniProtKB">
        <authorList>
            <consortium name="EnsemblPlants"/>
        </authorList>
    </citation>
    <scope>IDENTIFICATION</scope>
</reference>
<organism evidence="1 2">
    <name type="scientific">Avena sativa</name>
    <name type="common">Oat</name>
    <dbReference type="NCBI Taxonomy" id="4498"/>
    <lineage>
        <taxon>Eukaryota</taxon>
        <taxon>Viridiplantae</taxon>
        <taxon>Streptophyta</taxon>
        <taxon>Embryophyta</taxon>
        <taxon>Tracheophyta</taxon>
        <taxon>Spermatophyta</taxon>
        <taxon>Magnoliopsida</taxon>
        <taxon>Liliopsida</taxon>
        <taxon>Poales</taxon>
        <taxon>Poaceae</taxon>
        <taxon>BOP clade</taxon>
        <taxon>Pooideae</taxon>
        <taxon>Poodae</taxon>
        <taxon>Poeae</taxon>
        <taxon>Poeae Chloroplast Group 1 (Aveneae type)</taxon>
        <taxon>Aveninae</taxon>
        <taxon>Avena</taxon>
    </lineage>
</organism>